<keyword evidence="1" id="KW-1133">Transmembrane helix</keyword>
<reference evidence="2 3" key="1">
    <citation type="submission" date="2019-01" db="EMBL/GenBank/DDBJ databases">
        <authorList>
            <person name="Chen W.-M."/>
        </authorList>
    </citation>
    <scope>NUCLEOTIDE SEQUENCE [LARGE SCALE GENOMIC DNA]</scope>
    <source>
        <strain evidence="2 3">CCP-18</strain>
    </source>
</reference>
<protein>
    <submittedName>
        <fullName evidence="2">Uncharacterized protein</fullName>
    </submittedName>
</protein>
<keyword evidence="1" id="KW-0472">Membrane</keyword>
<accession>A0A3S2UBW4</accession>
<dbReference type="RefSeq" id="WP_127683824.1">
    <property type="nucleotide sequence ID" value="NZ_SACM01000004.1"/>
</dbReference>
<evidence type="ECO:0000256" key="1">
    <source>
        <dbReference type="SAM" id="Phobius"/>
    </source>
</evidence>
<gene>
    <name evidence="2" type="ORF">EOD73_14965</name>
</gene>
<keyword evidence="1" id="KW-0812">Transmembrane</keyword>
<name>A0A3S2UBW4_9BURK</name>
<proteinExistence type="predicted"/>
<feature type="transmembrane region" description="Helical" evidence="1">
    <location>
        <begin position="80"/>
        <end position="100"/>
    </location>
</feature>
<evidence type="ECO:0000313" key="3">
    <source>
        <dbReference type="Proteomes" id="UP000288587"/>
    </source>
</evidence>
<organism evidence="2 3">
    <name type="scientific">Inhella crocodyli</name>
    <dbReference type="NCBI Taxonomy" id="2499851"/>
    <lineage>
        <taxon>Bacteria</taxon>
        <taxon>Pseudomonadati</taxon>
        <taxon>Pseudomonadota</taxon>
        <taxon>Betaproteobacteria</taxon>
        <taxon>Burkholderiales</taxon>
        <taxon>Sphaerotilaceae</taxon>
        <taxon>Inhella</taxon>
    </lineage>
</organism>
<dbReference type="AlphaFoldDB" id="A0A3S2UBW4"/>
<comment type="caution">
    <text evidence="2">The sequence shown here is derived from an EMBL/GenBank/DDBJ whole genome shotgun (WGS) entry which is preliminary data.</text>
</comment>
<sequence>MFKKIFLVVAVLLPVAVQVTLIYTLQNGGTERFLEVWRAFGVQVPEYTQFVYRTIAAWWVGPLVCVTLWALALHRGSRGLAGTSVLVSVAIVAALGWSSYAPHLLVRLA</sequence>
<evidence type="ECO:0000313" key="2">
    <source>
        <dbReference type="EMBL" id="RVT83860.1"/>
    </source>
</evidence>
<dbReference type="Proteomes" id="UP000288587">
    <property type="component" value="Unassembled WGS sequence"/>
</dbReference>
<keyword evidence="3" id="KW-1185">Reference proteome</keyword>
<feature type="transmembrane region" description="Helical" evidence="1">
    <location>
        <begin position="50"/>
        <end position="73"/>
    </location>
</feature>
<dbReference type="EMBL" id="SACM01000004">
    <property type="protein sequence ID" value="RVT83860.1"/>
    <property type="molecule type" value="Genomic_DNA"/>
</dbReference>